<dbReference type="SUPFAM" id="SSF47413">
    <property type="entry name" value="lambda repressor-like DNA-binding domains"/>
    <property type="match status" value="1"/>
</dbReference>
<dbReference type="GO" id="GO:0003677">
    <property type="term" value="F:DNA binding"/>
    <property type="evidence" value="ECO:0007669"/>
    <property type="project" value="InterPro"/>
</dbReference>
<dbReference type="Pfam" id="PF01381">
    <property type="entry name" value="HTH_3"/>
    <property type="match status" value="1"/>
</dbReference>
<feature type="domain" description="HTH cro/C1-type" evidence="1">
    <location>
        <begin position="34"/>
        <end position="76"/>
    </location>
</feature>
<dbReference type="PROSITE" id="PS50943">
    <property type="entry name" value="HTH_CROC1"/>
    <property type="match status" value="1"/>
</dbReference>
<comment type="caution">
    <text evidence="2">The sequence shown here is derived from an EMBL/GenBank/DDBJ whole genome shotgun (WGS) entry which is preliminary data.</text>
</comment>
<organism evidence="2 3">
    <name type="scientific">Bacillus cereus VD196</name>
    <dbReference type="NCBI Taxonomy" id="1053243"/>
    <lineage>
        <taxon>Bacteria</taxon>
        <taxon>Bacillati</taxon>
        <taxon>Bacillota</taxon>
        <taxon>Bacilli</taxon>
        <taxon>Bacillales</taxon>
        <taxon>Bacillaceae</taxon>
        <taxon>Bacillus</taxon>
        <taxon>Bacillus cereus group</taxon>
    </lineage>
</organism>
<accession>A0A9W5V9Q1</accession>
<dbReference type="EMBL" id="AHFL01000007">
    <property type="protein sequence ID" value="EOO68081.1"/>
    <property type="molecule type" value="Genomic_DNA"/>
</dbReference>
<dbReference type="Proteomes" id="UP000014023">
    <property type="component" value="Unassembled WGS sequence"/>
</dbReference>
<dbReference type="NCBIfam" id="NF038310">
    <property type="entry name" value="lysogeny_AimR"/>
    <property type="match status" value="1"/>
</dbReference>
<evidence type="ECO:0000259" key="1">
    <source>
        <dbReference type="PROSITE" id="PS50943"/>
    </source>
</evidence>
<dbReference type="InterPro" id="IPR001387">
    <property type="entry name" value="Cro/C1-type_HTH"/>
</dbReference>
<dbReference type="RefSeq" id="WP_016124618.1">
    <property type="nucleotide sequence ID" value="NZ_KB976254.1"/>
</dbReference>
<dbReference type="CDD" id="cd00093">
    <property type="entry name" value="HTH_XRE"/>
    <property type="match status" value="1"/>
</dbReference>
<dbReference type="AlphaFoldDB" id="A0A9W5V9Q1"/>
<dbReference type="InterPro" id="IPR010982">
    <property type="entry name" value="Lambda_DNA-bd_dom_sf"/>
</dbReference>
<sequence>MDNILVSSGKDQVMTDLLRKINDDLFALKITNNELASYLGIAKSTVSSILSGKTEISFNYLIKIIMKIYKKPYVTLKDEIISDYLMYAKPENRREALEYAAFRREFDSLKVIIDFEKSSNTEINREFAKIYEIVFKHCKDVEEYSPEDFYDELEEYKSHVLSWEMKVLIDILLCQTLYQTKEYKKLFKRISIAKKNVKEVKNKFIYDSFLVRIKEVLIVTYMMQNEVRKARLTCIELMDMCDGNSSFFMQKANSYYNMGESYIFEDYSKAKMFLEKSLSVLSDEMFTGDKDIERKMRRIKSTIIFLKIHHYQDIQEVYSGLDKDGHVYLELQKGNKEKAEMYLLEIEKENGALNEFQTCYMGLARNDKSLIEKSYMMFLQKKSLFYANLPKLYLGDF</sequence>
<dbReference type="InterPro" id="IPR047705">
    <property type="entry name" value="AimR-like"/>
</dbReference>
<gene>
    <name evidence="2" type="ORF">IKE_01555</name>
</gene>
<name>A0A9W5V9Q1_BACCE</name>
<reference evidence="2 3" key="1">
    <citation type="submission" date="2012-12" db="EMBL/GenBank/DDBJ databases">
        <title>The Genome Sequence of Bacillus cereus VD196.</title>
        <authorList>
            <consortium name="The Broad Institute Genome Sequencing Platform"/>
            <consortium name="The Broad Institute Genome Sequencing Center for Infectious Disease"/>
            <person name="Feldgarden M."/>
            <person name="Van der Auwera G.A."/>
            <person name="Mahillon J."/>
            <person name="Duprez V."/>
            <person name="Timmery S."/>
            <person name="Mattelet C."/>
            <person name="Dierick K."/>
            <person name="Sun M."/>
            <person name="Yu Z."/>
            <person name="Zhu L."/>
            <person name="Hu X."/>
            <person name="Shank E.B."/>
            <person name="Swiecicka I."/>
            <person name="Hansen B.M."/>
            <person name="Andrup L."/>
            <person name="Walker B."/>
            <person name="Young S.K."/>
            <person name="Zeng Q."/>
            <person name="Gargeya S."/>
            <person name="Fitzgerald M."/>
            <person name="Haas B."/>
            <person name="Abouelleil A."/>
            <person name="Alvarado L."/>
            <person name="Arachchi H.M."/>
            <person name="Berlin A.M."/>
            <person name="Chapman S.B."/>
            <person name="Dewar J."/>
            <person name="Goldberg J."/>
            <person name="Griggs A."/>
            <person name="Gujja S."/>
            <person name="Hansen M."/>
            <person name="Howarth C."/>
            <person name="Imamovic A."/>
            <person name="Larimer J."/>
            <person name="McCowan C."/>
            <person name="Murphy C."/>
            <person name="Neiman D."/>
            <person name="Pearson M."/>
            <person name="Priest M."/>
            <person name="Roberts A."/>
            <person name="Saif S."/>
            <person name="Shea T."/>
            <person name="Sisk P."/>
            <person name="Sykes S."/>
            <person name="Wortman J."/>
            <person name="Nusbaum C."/>
            <person name="Birren B."/>
        </authorList>
    </citation>
    <scope>NUCLEOTIDE SEQUENCE [LARGE SCALE GENOMIC DNA]</scope>
    <source>
        <strain evidence="2 3">VD196</strain>
    </source>
</reference>
<dbReference type="Gene3D" id="1.10.260.40">
    <property type="entry name" value="lambda repressor-like DNA-binding domains"/>
    <property type="match status" value="1"/>
</dbReference>
<evidence type="ECO:0000313" key="3">
    <source>
        <dbReference type="Proteomes" id="UP000014023"/>
    </source>
</evidence>
<evidence type="ECO:0000313" key="2">
    <source>
        <dbReference type="EMBL" id="EOO68081.1"/>
    </source>
</evidence>
<proteinExistence type="predicted"/>
<protein>
    <recommendedName>
        <fullName evidence="1">HTH cro/C1-type domain-containing protein</fullName>
    </recommendedName>
</protein>
<dbReference type="Pfam" id="PF22871">
    <property type="entry name" value="AimR"/>
    <property type="match status" value="1"/>
</dbReference>